<organism evidence="2 3">
    <name type="scientific">Pleurodeles waltl</name>
    <name type="common">Iberian ribbed newt</name>
    <dbReference type="NCBI Taxonomy" id="8319"/>
    <lineage>
        <taxon>Eukaryota</taxon>
        <taxon>Metazoa</taxon>
        <taxon>Chordata</taxon>
        <taxon>Craniata</taxon>
        <taxon>Vertebrata</taxon>
        <taxon>Euteleostomi</taxon>
        <taxon>Amphibia</taxon>
        <taxon>Batrachia</taxon>
        <taxon>Caudata</taxon>
        <taxon>Salamandroidea</taxon>
        <taxon>Salamandridae</taxon>
        <taxon>Pleurodelinae</taxon>
        <taxon>Pleurodeles</taxon>
    </lineage>
</organism>
<accession>A0AAV7VYX6</accession>
<name>A0AAV7VYX6_PLEWA</name>
<feature type="region of interest" description="Disordered" evidence="1">
    <location>
        <begin position="138"/>
        <end position="158"/>
    </location>
</feature>
<gene>
    <name evidence="2" type="ORF">NDU88_000921</name>
</gene>
<protein>
    <submittedName>
        <fullName evidence="2">Uncharacterized protein</fullName>
    </submittedName>
</protein>
<proteinExistence type="predicted"/>
<feature type="region of interest" description="Disordered" evidence="1">
    <location>
        <begin position="1"/>
        <end position="46"/>
    </location>
</feature>
<feature type="compositionally biased region" description="Basic and acidic residues" evidence="1">
    <location>
        <begin position="33"/>
        <end position="46"/>
    </location>
</feature>
<sequence>MALSGTGLLMRPLSVPQGDSPTIKVPTIPLSVPREDGKEQQGKPAHRMEATTLLTQGPPSKQEPPCYAGPQCTMSPLALGPKSCAPARLHVPLLQSGRETGGRLKSTGEASRCLVFSFRGKGRGRSVCPLETGTSLSLARPHPVLVRKPFSSPPSPRR</sequence>
<evidence type="ECO:0000313" key="2">
    <source>
        <dbReference type="EMBL" id="KAJ1205487.1"/>
    </source>
</evidence>
<comment type="caution">
    <text evidence="2">The sequence shown here is derived from an EMBL/GenBank/DDBJ whole genome shotgun (WGS) entry which is preliminary data.</text>
</comment>
<dbReference type="Proteomes" id="UP001066276">
    <property type="component" value="Chromosome 1_2"/>
</dbReference>
<dbReference type="AlphaFoldDB" id="A0AAV7VYX6"/>
<evidence type="ECO:0000256" key="1">
    <source>
        <dbReference type="SAM" id="MobiDB-lite"/>
    </source>
</evidence>
<dbReference type="EMBL" id="JANPWB010000002">
    <property type="protein sequence ID" value="KAJ1205487.1"/>
    <property type="molecule type" value="Genomic_DNA"/>
</dbReference>
<keyword evidence="3" id="KW-1185">Reference proteome</keyword>
<evidence type="ECO:0000313" key="3">
    <source>
        <dbReference type="Proteomes" id="UP001066276"/>
    </source>
</evidence>
<reference evidence="2" key="1">
    <citation type="journal article" date="2022" name="bioRxiv">
        <title>Sequencing and chromosome-scale assembly of the giantPleurodeles waltlgenome.</title>
        <authorList>
            <person name="Brown T."/>
            <person name="Elewa A."/>
            <person name="Iarovenko S."/>
            <person name="Subramanian E."/>
            <person name="Araus A.J."/>
            <person name="Petzold A."/>
            <person name="Susuki M."/>
            <person name="Suzuki K.-i.T."/>
            <person name="Hayashi T."/>
            <person name="Toyoda A."/>
            <person name="Oliveira C."/>
            <person name="Osipova E."/>
            <person name="Leigh N.D."/>
            <person name="Simon A."/>
            <person name="Yun M.H."/>
        </authorList>
    </citation>
    <scope>NUCLEOTIDE SEQUENCE</scope>
    <source>
        <strain evidence="2">20211129_DDA</strain>
        <tissue evidence="2">Liver</tissue>
    </source>
</reference>